<dbReference type="Gene3D" id="3.40.50.300">
    <property type="entry name" value="P-loop containing nucleotide triphosphate hydrolases"/>
    <property type="match status" value="2"/>
</dbReference>
<dbReference type="GO" id="GO:0003724">
    <property type="term" value="F:RNA helicase activity"/>
    <property type="evidence" value="ECO:0007669"/>
    <property type="project" value="UniProtKB-EC"/>
</dbReference>
<gene>
    <name evidence="12" type="ORF">N0F65_001206</name>
</gene>
<proteinExistence type="inferred from homology"/>
<sequence>MKFHDFEPPLCAEILEEIDAMGFTHMTPVQAATLPLFLSNKDVCVDACTGSGKTLSFVLPIVQMLKTKLDNGTIVAPKTNITKLLSMVLSPTRELARQIYECAVAFFKRALPQVRVLLFVGGTSVDEDLKTINQAIGKCCVIIGTPGRIEDLMNRTMGKSVEARDFEILILDEADTLLDMGFEVSINKILAHFPKQRRTGLFSATQTQEVRALARAGLRNAATISVQVANNTQVTPSTLQNFYSIVGHEQRYSALNLFLQDKRDKKCIVFFSTCCAVDFFGRMLEHTLEKAGDDYPVVMLHGKMTQKKRTQNYDRFVEVSSGLLVCTDVVARGIDLPDVDWIIQYDPPQDPNFFVHRVGRTARAGRSGCALSFLSANEDSYVSFLKIRKVPCEELPLALDTMEDLQPRMKELVMQDRDLLEKGTKAFISFVRSYKEHQCQFIFRFKELDLGAVARGFALLQLPKINELRNVKINFEKADVRIPDIRFKDKAREKERQKRLIEINKKKEEEEKRAQEAGEARRKRKLEEDNKKPRRREKKKGLHQQIVEEWDELAEEAALLKKMKKGKITEEEYEKALLGQATLSDLENDEDEDLSDGEKNRKKHKKNEERFNERFKKKEMKVQKTAAERKERQKREERIRARKKAMHVKKQQNKMQRMRR</sequence>
<keyword evidence="13" id="KW-1185">Reference proteome</keyword>
<evidence type="ECO:0000256" key="8">
    <source>
        <dbReference type="SAM" id="MobiDB-lite"/>
    </source>
</evidence>
<dbReference type="CDD" id="cd18787">
    <property type="entry name" value="SF2_C_DEAD"/>
    <property type="match status" value="1"/>
</dbReference>
<evidence type="ECO:0000256" key="7">
    <source>
        <dbReference type="RuleBase" id="RU365068"/>
    </source>
</evidence>
<keyword evidence="1 7" id="KW-0547">Nucleotide-binding</keyword>
<evidence type="ECO:0000259" key="11">
    <source>
        <dbReference type="PROSITE" id="PS51195"/>
    </source>
</evidence>
<evidence type="ECO:0000256" key="2">
    <source>
        <dbReference type="ARBA" id="ARBA00022801"/>
    </source>
</evidence>
<dbReference type="PROSITE" id="PS51192">
    <property type="entry name" value="HELICASE_ATP_BIND_1"/>
    <property type="match status" value="1"/>
</dbReference>
<keyword evidence="2 7" id="KW-0378">Hydrolase</keyword>
<feature type="domain" description="DEAD-box RNA helicase Q" evidence="11">
    <location>
        <begin position="3"/>
        <end position="31"/>
    </location>
</feature>
<name>A0AAV2Z4L4_9STRA</name>
<evidence type="ECO:0000259" key="10">
    <source>
        <dbReference type="PROSITE" id="PS51194"/>
    </source>
</evidence>
<evidence type="ECO:0000313" key="13">
    <source>
        <dbReference type="Proteomes" id="UP001146120"/>
    </source>
</evidence>
<evidence type="ECO:0000256" key="5">
    <source>
        <dbReference type="ARBA" id="ARBA00022884"/>
    </source>
</evidence>
<dbReference type="GO" id="GO:0016787">
    <property type="term" value="F:hydrolase activity"/>
    <property type="evidence" value="ECO:0007669"/>
    <property type="project" value="UniProtKB-KW"/>
</dbReference>
<evidence type="ECO:0000256" key="6">
    <source>
        <dbReference type="PROSITE-ProRule" id="PRU00552"/>
    </source>
</evidence>
<dbReference type="PROSITE" id="PS51195">
    <property type="entry name" value="Q_MOTIF"/>
    <property type="match status" value="1"/>
</dbReference>
<evidence type="ECO:0000313" key="12">
    <source>
        <dbReference type="EMBL" id="DBA00735.1"/>
    </source>
</evidence>
<comment type="function">
    <text evidence="7">RNA helicase.</text>
</comment>
<feature type="region of interest" description="Disordered" evidence="8">
    <location>
        <begin position="508"/>
        <end position="543"/>
    </location>
</feature>
<dbReference type="GO" id="GO:0003723">
    <property type="term" value="F:RNA binding"/>
    <property type="evidence" value="ECO:0007669"/>
    <property type="project" value="UniProtKB-UniRule"/>
</dbReference>
<comment type="catalytic activity">
    <reaction evidence="7">
        <text>ATP + H2O = ADP + phosphate + H(+)</text>
        <dbReference type="Rhea" id="RHEA:13065"/>
        <dbReference type="ChEBI" id="CHEBI:15377"/>
        <dbReference type="ChEBI" id="CHEBI:15378"/>
        <dbReference type="ChEBI" id="CHEBI:30616"/>
        <dbReference type="ChEBI" id="CHEBI:43474"/>
        <dbReference type="ChEBI" id="CHEBI:456216"/>
        <dbReference type="EC" id="3.6.4.13"/>
    </reaction>
</comment>
<dbReference type="CDD" id="cd17960">
    <property type="entry name" value="DEADc_DDX55"/>
    <property type="match status" value="1"/>
</dbReference>
<dbReference type="EMBL" id="DAKRPA010000059">
    <property type="protein sequence ID" value="DBA00735.1"/>
    <property type="molecule type" value="Genomic_DNA"/>
</dbReference>
<dbReference type="SMART" id="SM00487">
    <property type="entry name" value="DEXDc"/>
    <property type="match status" value="1"/>
</dbReference>
<dbReference type="Pfam" id="PF13959">
    <property type="entry name" value="CTE_SPB4"/>
    <property type="match status" value="1"/>
</dbReference>
<feature type="compositionally biased region" description="Acidic residues" evidence="8">
    <location>
        <begin position="586"/>
        <end position="595"/>
    </location>
</feature>
<keyword evidence="5 7" id="KW-0694">RNA-binding</keyword>
<keyword evidence="4 7" id="KW-0067">ATP-binding</keyword>
<feature type="short sequence motif" description="Q motif" evidence="6">
    <location>
        <begin position="3"/>
        <end position="31"/>
    </location>
</feature>
<comment type="domain">
    <text evidence="7">The Q motif is unique to and characteristic of the DEAD box family of RNA helicases and controls ATP binding and hydrolysis.</text>
</comment>
<dbReference type="SMART" id="SM00490">
    <property type="entry name" value="HELICc"/>
    <property type="match status" value="1"/>
</dbReference>
<dbReference type="InterPro" id="IPR014014">
    <property type="entry name" value="RNA_helicase_DEAD_Q_motif"/>
</dbReference>
<dbReference type="SUPFAM" id="SSF52540">
    <property type="entry name" value="P-loop containing nucleoside triphosphate hydrolases"/>
    <property type="match status" value="1"/>
</dbReference>
<comment type="caution">
    <text evidence="12">The sequence shown here is derived from an EMBL/GenBank/DDBJ whole genome shotgun (WGS) entry which is preliminary data.</text>
</comment>
<evidence type="ECO:0000256" key="1">
    <source>
        <dbReference type="ARBA" id="ARBA00022741"/>
    </source>
</evidence>
<feature type="domain" description="Helicase C-terminal" evidence="10">
    <location>
        <begin position="238"/>
        <end position="413"/>
    </location>
</feature>
<reference evidence="12" key="1">
    <citation type="submission" date="2022-11" db="EMBL/GenBank/DDBJ databases">
        <authorList>
            <person name="Morgan W.R."/>
            <person name="Tartar A."/>
        </authorList>
    </citation>
    <scope>NUCLEOTIDE SEQUENCE</scope>
    <source>
        <strain evidence="12">ARSEF 373</strain>
    </source>
</reference>
<evidence type="ECO:0000259" key="9">
    <source>
        <dbReference type="PROSITE" id="PS51192"/>
    </source>
</evidence>
<dbReference type="Proteomes" id="UP001146120">
    <property type="component" value="Unassembled WGS sequence"/>
</dbReference>
<dbReference type="SMART" id="SM01178">
    <property type="entry name" value="DUF4217"/>
    <property type="match status" value="1"/>
</dbReference>
<feature type="region of interest" description="Disordered" evidence="8">
    <location>
        <begin position="578"/>
        <end position="660"/>
    </location>
</feature>
<dbReference type="Pfam" id="PF00270">
    <property type="entry name" value="DEAD"/>
    <property type="match status" value="1"/>
</dbReference>
<dbReference type="GO" id="GO:0005524">
    <property type="term" value="F:ATP binding"/>
    <property type="evidence" value="ECO:0007669"/>
    <property type="project" value="UniProtKB-UniRule"/>
</dbReference>
<dbReference type="PROSITE" id="PS51194">
    <property type="entry name" value="HELICASE_CTER"/>
    <property type="match status" value="1"/>
</dbReference>
<comment type="similarity">
    <text evidence="7">Belongs to the DEAD box helicase family.</text>
</comment>
<feature type="compositionally biased region" description="Basic and acidic residues" evidence="8">
    <location>
        <begin position="508"/>
        <end position="531"/>
    </location>
</feature>
<dbReference type="InterPro" id="IPR001650">
    <property type="entry name" value="Helicase_C-like"/>
</dbReference>
<feature type="compositionally biased region" description="Basic residues" evidence="8">
    <location>
        <begin position="640"/>
        <end position="660"/>
    </location>
</feature>
<dbReference type="EC" id="3.6.4.13" evidence="7"/>
<dbReference type="AlphaFoldDB" id="A0AAV2Z4L4"/>
<dbReference type="InterPro" id="IPR027417">
    <property type="entry name" value="P-loop_NTPase"/>
</dbReference>
<dbReference type="InterPro" id="IPR025313">
    <property type="entry name" value="SPB4-like_CTE"/>
</dbReference>
<dbReference type="Pfam" id="PF00271">
    <property type="entry name" value="Helicase_C"/>
    <property type="match status" value="1"/>
</dbReference>
<protein>
    <recommendedName>
        <fullName evidence="7">ATP-dependent RNA helicase</fullName>
        <ecNumber evidence="7">3.6.4.13</ecNumber>
    </recommendedName>
</protein>
<evidence type="ECO:0000256" key="3">
    <source>
        <dbReference type="ARBA" id="ARBA00022806"/>
    </source>
</evidence>
<keyword evidence="3 7" id="KW-0347">Helicase</keyword>
<feature type="domain" description="Helicase ATP-binding" evidence="9">
    <location>
        <begin position="34"/>
        <end position="224"/>
    </location>
</feature>
<dbReference type="PANTHER" id="PTHR24031">
    <property type="entry name" value="RNA HELICASE"/>
    <property type="match status" value="1"/>
</dbReference>
<organism evidence="12 13">
    <name type="scientific">Lagenidium giganteum</name>
    <dbReference type="NCBI Taxonomy" id="4803"/>
    <lineage>
        <taxon>Eukaryota</taxon>
        <taxon>Sar</taxon>
        <taxon>Stramenopiles</taxon>
        <taxon>Oomycota</taxon>
        <taxon>Peronosporomycetes</taxon>
        <taxon>Pythiales</taxon>
        <taxon>Pythiaceae</taxon>
    </lineage>
</organism>
<reference evidence="12" key="2">
    <citation type="journal article" date="2023" name="Microbiol Resour">
        <title>Decontamination and Annotation of the Draft Genome Sequence of the Oomycete Lagenidium giganteum ARSEF 373.</title>
        <authorList>
            <person name="Morgan W.R."/>
            <person name="Tartar A."/>
        </authorList>
    </citation>
    <scope>NUCLEOTIDE SEQUENCE</scope>
    <source>
        <strain evidence="12">ARSEF 373</strain>
    </source>
</reference>
<feature type="compositionally biased region" description="Basic residues" evidence="8">
    <location>
        <begin position="532"/>
        <end position="542"/>
    </location>
</feature>
<feature type="compositionally biased region" description="Basic and acidic residues" evidence="8">
    <location>
        <begin position="606"/>
        <end position="639"/>
    </location>
</feature>
<evidence type="ECO:0000256" key="4">
    <source>
        <dbReference type="ARBA" id="ARBA00022840"/>
    </source>
</evidence>
<accession>A0AAV2Z4L4</accession>
<dbReference type="InterPro" id="IPR014001">
    <property type="entry name" value="Helicase_ATP-bd"/>
</dbReference>
<dbReference type="InterPro" id="IPR011545">
    <property type="entry name" value="DEAD/DEAH_box_helicase_dom"/>
</dbReference>